<sequence length="497" mass="53529">MMNFKRISAIGPLYTGGPFRRTDGLYTTSHNTVLRDGVVVFTAASPVLFDCLGGLVVATQNTVSYEGRRFAFGSVVTYLQAHSSCIVAGTRSEVCVLDAQLCETARKHVRACASVQTDSTVVVGTERGELHFLRQGLVKQHGSARITGLVYRGCLYSSSFDGSVAIWRRTPVFVRSSAIDTVLGLDVFGGAVLALGSRVLCRVEDDALACVGLELLDSAPPFQPQISFRAIRDGIVATTEDELYDMRTGTLLVGNNDEVTDLRMHDGLVVCTNSGRLRVYGQRLQMVQAHADAILCYSPRARASCSRESVVFYDGHTPLGRLLLGGSCVDGDAVLYVASGCFVHCVDVRGAGLFGQNCSHVCAMREGERSAACFAWHAHEKEVTAVAVSDTYVATASADRTVRLWSRDAVLLGTGSHRRGVSCLLLEEERLVSADRCIKTWALPSMELLGTIEHDAPVLCLGARGGVLFAGDALGVVRAYKRVRSSSRRWLTATACG</sequence>
<reference evidence="2" key="1">
    <citation type="journal article" date="2004" name="Curr. Biol.">
        <title>Genome compaction and stability in microsporidian intracellular parasites.</title>
        <authorList>
            <person name="Slamovits C.H."/>
            <person name="Fast N.M."/>
            <person name="Law J.S."/>
            <person name="Keeling P.J."/>
        </authorList>
    </citation>
    <scope>NUCLEOTIDE SEQUENCE</scope>
</reference>
<dbReference type="InterPro" id="IPR001680">
    <property type="entry name" value="WD40_rpt"/>
</dbReference>
<accession>Q6E6I8</accession>
<dbReference type="Pfam" id="PF00400">
    <property type="entry name" value="WD40"/>
    <property type="match status" value="1"/>
</dbReference>
<keyword evidence="1" id="KW-0853">WD repeat</keyword>
<dbReference type="SMART" id="SM00320">
    <property type="entry name" value="WD40"/>
    <property type="match status" value="4"/>
</dbReference>
<dbReference type="AlphaFoldDB" id="Q6E6I8"/>
<dbReference type="EMBL" id="AY548885">
    <property type="protein sequence ID" value="AAT12299.1"/>
    <property type="molecule type" value="Genomic_DNA"/>
</dbReference>
<organism evidence="2">
    <name type="scientific">Antonospora locustae</name>
    <name type="common">Microsporidian parasite</name>
    <name type="synonym">Nosema locustae</name>
    <dbReference type="NCBI Taxonomy" id="278021"/>
    <lineage>
        <taxon>Eukaryota</taxon>
        <taxon>Fungi</taxon>
        <taxon>Fungi incertae sedis</taxon>
        <taxon>Microsporidia</taxon>
        <taxon>Antonospora</taxon>
    </lineage>
</organism>
<proteinExistence type="predicted"/>
<protein>
    <submittedName>
        <fullName evidence="2">Putative WD-repeat protein-like protein</fullName>
    </submittedName>
</protein>
<feature type="repeat" description="WD" evidence="1">
    <location>
        <begin position="376"/>
        <end position="406"/>
    </location>
</feature>
<dbReference type="PANTHER" id="PTHR19855">
    <property type="entry name" value="WD40 REPEAT PROTEIN 12, 37"/>
    <property type="match status" value="1"/>
</dbReference>
<dbReference type="PANTHER" id="PTHR19855:SF11">
    <property type="entry name" value="RIBOSOME BIOGENESIS PROTEIN WDR12"/>
    <property type="match status" value="1"/>
</dbReference>
<dbReference type="Gene3D" id="2.130.10.10">
    <property type="entry name" value="YVTN repeat-like/Quinoprotein amine dehydrogenase"/>
    <property type="match status" value="1"/>
</dbReference>
<evidence type="ECO:0000256" key="1">
    <source>
        <dbReference type="PROSITE-ProRule" id="PRU00221"/>
    </source>
</evidence>
<dbReference type="PROSITE" id="PS50082">
    <property type="entry name" value="WD_REPEATS_2"/>
    <property type="match status" value="1"/>
</dbReference>
<dbReference type="InterPro" id="IPR015943">
    <property type="entry name" value="WD40/YVTN_repeat-like_dom_sf"/>
</dbReference>
<dbReference type="InterPro" id="IPR036322">
    <property type="entry name" value="WD40_repeat_dom_sf"/>
</dbReference>
<evidence type="ECO:0000313" key="2">
    <source>
        <dbReference type="EMBL" id="AAT12299.1"/>
    </source>
</evidence>
<name>Q6E6I8_ANTLO</name>
<dbReference type="PROSITE" id="PS50294">
    <property type="entry name" value="WD_REPEATS_REGION"/>
    <property type="match status" value="1"/>
</dbReference>
<dbReference type="SUPFAM" id="SSF50978">
    <property type="entry name" value="WD40 repeat-like"/>
    <property type="match status" value="1"/>
</dbReference>